<dbReference type="EMBL" id="QXFT01003780">
    <property type="protein sequence ID" value="KAE9282715.1"/>
    <property type="molecule type" value="Genomic_DNA"/>
</dbReference>
<keyword evidence="2" id="KW-0472">Membrane</keyword>
<organism evidence="3 8">
    <name type="scientific">Phytophthora rubi</name>
    <dbReference type="NCBI Taxonomy" id="129364"/>
    <lineage>
        <taxon>Eukaryota</taxon>
        <taxon>Sar</taxon>
        <taxon>Stramenopiles</taxon>
        <taxon>Oomycota</taxon>
        <taxon>Peronosporomycetes</taxon>
        <taxon>Peronosporales</taxon>
        <taxon>Peronosporaceae</taxon>
        <taxon>Phytophthora</taxon>
    </lineage>
</organism>
<keyword evidence="2" id="KW-1133">Transmembrane helix</keyword>
<dbReference type="AlphaFoldDB" id="A0A6A3GJ39"/>
<accession>A0A6A3GJ39</accession>
<feature type="transmembrane region" description="Helical" evidence="2">
    <location>
        <begin position="6"/>
        <end position="35"/>
    </location>
</feature>
<evidence type="ECO:0000313" key="6">
    <source>
        <dbReference type="Proteomes" id="UP000429607"/>
    </source>
</evidence>
<evidence type="ECO:0000256" key="1">
    <source>
        <dbReference type="SAM" id="MobiDB-lite"/>
    </source>
</evidence>
<dbReference type="Proteomes" id="UP000429607">
    <property type="component" value="Unassembled WGS sequence"/>
</dbReference>
<evidence type="ECO:0000313" key="3">
    <source>
        <dbReference type="EMBL" id="KAE8958924.1"/>
    </source>
</evidence>
<comment type="caution">
    <text evidence="3">The sequence shown here is derived from an EMBL/GenBank/DDBJ whole genome shotgun (WGS) entry which is preliminary data.</text>
</comment>
<feature type="region of interest" description="Disordered" evidence="1">
    <location>
        <begin position="249"/>
        <end position="287"/>
    </location>
</feature>
<protein>
    <recommendedName>
        <fullName evidence="9">Intimal thickness related receptor IRP domain-containing protein</fullName>
    </recommendedName>
</protein>
<dbReference type="Proteomes" id="UP000435112">
    <property type="component" value="Unassembled WGS sequence"/>
</dbReference>
<evidence type="ECO:0000313" key="7">
    <source>
        <dbReference type="Proteomes" id="UP000434957"/>
    </source>
</evidence>
<dbReference type="OrthoDB" id="112250at2759"/>
<evidence type="ECO:0000256" key="2">
    <source>
        <dbReference type="SAM" id="Phobius"/>
    </source>
</evidence>
<evidence type="ECO:0000313" key="5">
    <source>
        <dbReference type="EMBL" id="KAE9282715.1"/>
    </source>
</evidence>
<reference evidence="6 8" key="1">
    <citation type="submission" date="2018-09" db="EMBL/GenBank/DDBJ databases">
        <title>Genomic investigation of the strawberry pathogen Phytophthora fragariae indicates pathogenicity is determined by transcriptional variation in three key races.</title>
        <authorList>
            <person name="Adams T.M."/>
            <person name="Armitage A.D."/>
            <person name="Sobczyk M.K."/>
            <person name="Bates H.J."/>
            <person name="Dunwell J.M."/>
            <person name="Nellist C.F."/>
            <person name="Harrison R.J."/>
        </authorList>
    </citation>
    <scope>NUCLEOTIDE SEQUENCE [LARGE SCALE GENOMIC DNA]</scope>
    <source>
        <strain evidence="4 6">SCRP249</strain>
        <strain evidence="3 8">SCRP324</strain>
        <strain evidence="5 7">SCRP333</strain>
    </source>
</reference>
<evidence type="ECO:0008006" key="9">
    <source>
        <dbReference type="Google" id="ProtNLM"/>
    </source>
</evidence>
<dbReference type="EMBL" id="QXFV01007124">
    <property type="protein sequence ID" value="KAE8959549.1"/>
    <property type="molecule type" value="Genomic_DNA"/>
</dbReference>
<dbReference type="Proteomes" id="UP000434957">
    <property type="component" value="Unassembled WGS sequence"/>
</dbReference>
<feature type="transmembrane region" description="Helical" evidence="2">
    <location>
        <begin position="176"/>
        <end position="195"/>
    </location>
</feature>
<gene>
    <name evidence="4" type="ORF">PR001_g30682</name>
    <name evidence="3" type="ORF">PR002_g30714</name>
    <name evidence="5" type="ORF">PR003_g27338</name>
</gene>
<feature type="transmembrane region" description="Helical" evidence="2">
    <location>
        <begin position="103"/>
        <end position="123"/>
    </location>
</feature>
<name>A0A6A3GJ39_9STRA</name>
<dbReference type="EMBL" id="QXFU01007240">
    <property type="protein sequence ID" value="KAE8958924.1"/>
    <property type="molecule type" value="Genomic_DNA"/>
</dbReference>
<keyword evidence="2" id="KW-0812">Transmembrane</keyword>
<proteinExistence type="predicted"/>
<evidence type="ECO:0000313" key="8">
    <source>
        <dbReference type="Proteomes" id="UP000435112"/>
    </source>
</evidence>
<sequence length="287" mass="32132">MVTQAGIYLASQIFCLPCELLLNFGLFQFLFFIFFERRQESAVRIQMTVAFFSFACLIPGAHPNHQLVRNLNDISDVCSVLTFLLQIIILTNDVNKKFKIATISRLSSVAQVLVVLSCIVLLINVVDSACPELGLATTELVDVIIQHISLAFVVGFRFYFLAMARGLAKVWRSQKLEVVFYLLLATHAIPFHVLTQATGLDWHHVQGLWMRVTITLCLSSTIRAKLSNRSSKRSQSVFHSKGRNILLADPSSPSANLLKTSPRKRITPTVSTPSYQGDERVDCNTKT</sequence>
<feature type="compositionally biased region" description="Basic and acidic residues" evidence="1">
    <location>
        <begin position="277"/>
        <end position="287"/>
    </location>
</feature>
<feature type="transmembrane region" description="Helical" evidence="2">
    <location>
        <begin position="143"/>
        <end position="164"/>
    </location>
</feature>
<keyword evidence="7" id="KW-1185">Reference proteome</keyword>
<evidence type="ECO:0000313" key="4">
    <source>
        <dbReference type="EMBL" id="KAE8959549.1"/>
    </source>
</evidence>